<dbReference type="PANTHER" id="PTHR43649">
    <property type="entry name" value="ARABINOSE-BINDING PROTEIN-RELATED"/>
    <property type="match status" value="1"/>
</dbReference>
<dbReference type="PANTHER" id="PTHR43649:SF12">
    <property type="entry name" value="DIACETYLCHITOBIOSE BINDING PROTEIN DASA"/>
    <property type="match status" value="1"/>
</dbReference>
<dbReference type="Pfam" id="PF01547">
    <property type="entry name" value="SBP_bac_1"/>
    <property type="match status" value="1"/>
</dbReference>
<keyword evidence="3" id="KW-1185">Reference proteome</keyword>
<feature type="chain" id="PRO_5046725907" evidence="1">
    <location>
        <begin position="24"/>
        <end position="439"/>
    </location>
</feature>
<proteinExistence type="predicted"/>
<sequence length="439" mass="47187">MSKHPRIRLAASAFALTTAVVLAGCTAGSGAGGASADGVTTVTVMYATNEFTPEYIAQFEDENPDIKIEFLEYDENRLNAMLTAGDPPDFVRGSPSANLFARGLAAPLDDYIASSDVIKEGDLLPVNDLWRWDGTKQGDGDRYGIVKDFSPDNTLWQNEALFEAAGVEPLSTTEPADWDDVLATAEALKPSGVEFPLGIEWQWGIAGILTAMVQQQGAEVFSEDLTEIDLDTPEALRAIQWFIDYGKAEVGPTSLNPLADNQDAPSYLAEKMAVTKDGFWFGGNLASEDGATVAATSSLAPAPTFGERISPVLGGVGAWIPEGSNAKDQAWKVMEYFMAGQPAIDRASSGWGLPSLESLWENIPAEEPYQQQAIELAKEEVQYIVPLQDSPYITATQWNGILDREIQAGIQGTKTAEQIADAVQTEVNVLLAQGKDQLG</sequence>
<name>A0ABN2RNG1_9MICO</name>
<dbReference type="InterPro" id="IPR006059">
    <property type="entry name" value="SBP"/>
</dbReference>
<dbReference type="RefSeq" id="WP_344057321.1">
    <property type="nucleotide sequence ID" value="NZ_BAAAOH010000001.1"/>
</dbReference>
<protein>
    <submittedName>
        <fullName evidence="2">Sugar ABC transporter substrate-binding protein</fullName>
    </submittedName>
</protein>
<dbReference type="PROSITE" id="PS51257">
    <property type="entry name" value="PROKAR_LIPOPROTEIN"/>
    <property type="match status" value="1"/>
</dbReference>
<accession>A0ABN2RNG1</accession>
<dbReference type="EMBL" id="BAAAOH010000001">
    <property type="protein sequence ID" value="GAA1972164.1"/>
    <property type="molecule type" value="Genomic_DNA"/>
</dbReference>
<evidence type="ECO:0000313" key="2">
    <source>
        <dbReference type="EMBL" id="GAA1972164.1"/>
    </source>
</evidence>
<reference evidence="2 3" key="1">
    <citation type="journal article" date="2019" name="Int. J. Syst. Evol. Microbiol.">
        <title>The Global Catalogue of Microorganisms (GCM) 10K type strain sequencing project: providing services to taxonomists for standard genome sequencing and annotation.</title>
        <authorList>
            <consortium name="The Broad Institute Genomics Platform"/>
            <consortium name="The Broad Institute Genome Sequencing Center for Infectious Disease"/>
            <person name="Wu L."/>
            <person name="Ma J."/>
        </authorList>
    </citation>
    <scope>NUCLEOTIDE SEQUENCE [LARGE SCALE GENOMIC DNA]</scope>
    <source>
        <strain evidence="2 3">JCM 14902</strain>
    </source>
</reference>
<dbReference type="Gene3D" id="3.40.190.10">
    <property type="entry name" value="Periplasmic binding protein-like II"/>
    <property type="match status" value="1"/>
</dbReference>
<dbReference type="Proteomes" id="UP001500326">
    <property type="component" value="Unassembled WGS sequence"/>
</dbReference>
<feature type="signal peptide" evidence="1">
    <location>
        <begin position="1"/>
        <end position="23"/>
    </location>
</feature>
<evidence type="ECO:0000256" key="1">
    <source>
        <dbReference type="SAM" id="SignalP"/>
    </source>
</evidence>
<keyword evidence="1" id="KW-0732">Signal</keyword>
<gene>
    <name evidence="2" type="ORF">GCM10009777_00140</name>
</gene>
<dbReference type="SUPFAM" id="SSF53850">
    <property type="entry name" value="Periplasmic binding protein-like II"/>
    <property type="match status" value="1"/>
</dbReference>
<evidence type="ECO:0000313" key="3">
    <source>
        <dbReference type="Proteomes" id="UP001500326"/>
    </source>
</evidence>
<dbReference type="InterPro" id="IPR050490">
    <property type="entry name" value="Bact_solute-bd_prot1"/>
</dbReference>
<comment type="caution">
    <text evidence="2">The sequence shown here is derived from an EMBL/GenBank/DDBJ whole genome shotgun (WGS) entry which is preliminary data.</text>
</comment>
<organism evidence="2 3">
    <name type="scientific">Microbacterium pumilum</name>
    <dbReference type="NCBI Taxonomy" id="344165"/>
    <lineage>
        <taxon>Bacteria</taxon>
        <taxon>Bacillati</taxon>
        <taxon>Actinomycetota</taxon>
        <taxon>Actinomycetes</taxon>
        <taxon>Micrococcales</taxon>
        <taxon>Microbacteriaceae</taxon>
        <taxon>Microbacterium</taxon>
    </lineage>
</organism>